<keyword evidence="3" id="KW-1185">Reference proteome</keyword>
<evidence type="ECO:0000313" key="2">
    <source>
        <dbReference type="EMBL" id="URD76700.1"/>
    </source>
</evidence>
<dbReference type="AlphaFoldDB" id="A0A9E7EH30"/>
<accession>A0A9E7EH30</accession>
<feature type="region of interest" description="Disordered" evidence="1">
    <location>
        <begin position="39"/>
        <end position="60"/>
    </location>
</feature>
<evidence type="ECO:0000256" key="1">
    <source>
        <dbReference type="SAM" id="MobiDB-lite"/>
    </source>
</evidence>
<evidence type="ECO:0000313" key="3">
    <source>
        <dbReference type="Proteomes" id="UP001055439"/>
    </source>
</evidence>
<gene>
    <name evidence="2" type="ORF">MUK42_36810</name>
</gene>
<reference evidence="2" key="1">
    <citation type="submission" date="2022-05" db="EMBL/GenBank/DDBJ databases">
        <title>The Musa troglodytarum L. genome provides insights into the mechanism of non-climacteric behaviour and enrichment of carotenoids.</title>
        <authorList>
            <person name="Wang J."/>
        </authorList>
    </citation>
    <scope>NUCLEOTIDE SEQUENCE</scope>
    <source>
        <tissue evidence="2">Leaf</tissue>
    </source>
</reference>
<dbReference type="Proteomes" id="UP001055439">
    <property type="component" value="Chromosome 1"/>
</dbReference>
<feature type="compositionally biased region" description="Basic and acidic residues" evidence="1">
    <location>
        <begin position="51"/>
        <end position="60"/>
    </location>
</feature>
<name>A0A9E7EH30_9LILI</name>
<proteinExistence type="predicted"/>
<sequence>MGYTEADILAFAEQHWTVIIIDNWRQSVIYAVDHMDLPVPNSDDPSPTSTVEKEATCAGP</sequence>
<protein>
    <submittedName>
        <fullName evidence="2">Uncharacterized protein</fullName>
    </submittedName>
</protein>
<organism evidence="2 3">
    <name type="scientific">Musa troglodytarum</name>
    <name type="common">fe'i banana</name>
    <dbReference type="NCBI Taxonomy" id="320322"/>
    <lineage>
        <taxon>Eukaryota</taxon>
        <taxon>Viridiplantae</taxon>
        <taxon>Streptophyta</taxon>
        <taxon>Embryophyta</taxon>
        <taxon>Tracheophyta</taxon>
        <taxon>Spermatophyta</taxon>
        <taxon>Magnoliopsida</taxon>
        <taxon>Liliopsida</taxon>
        <taxon>Zingiberales</taxon>
        <taxon>Musaceae</taxon>
        <taxon>Musa</taxon>
    </lineage>
</organism>
<dbReference type="EMBL" id="CP097502">
    <property type="protein sequence ID" value="URD76700.1"/>
    <property type="molecule type" value="Genomic_DNA"/>
</dbReference>